<dbReference type="SUPFAM" id="SSF50249">
    <property type="entry name" value="Nucleic acid-binding proteins"/>
    <property type="match status" value="1"/>
</dbReference>
<gene>
    <name evidence="2" type="ORF">S01H1_79846</name>
</gene>
<comment type="caution">
    <text evidence="2">The sequence shown here is derived from an EMBL/GenBank/DDBJ whole genome shotgun (WGS) entry which is preliminary data.</text>
</comment>
<evidence type="ECO:0000313" key="2">
    <source>
        <dbReference type="EMBL" id="GAG43469.1"/>
    </source>
</evidence>
<evidence type="ECO:0008006" key="3">
    <source>
        <dbReference type="Google" id="ProtNLM"/>
    </source>
</evidence>
<reference evidence="2" key="1">
    <citation type="journal article" date="2014" name="Front. Microbiol.">
        <title>High frequency of phylogenetically diverse reductive dehalogenase-homologous genes in deep subseafloor sedimentary metagenomes.</title>
        <authorList>
            <person name="Kawai M."/>
            <person name="Futagami T."/>
            <person name="Toyoda A."/>
            <person name="Takaki Y."/>
            <person name="Nishi S."/>
            <person name="Hori S."/>
            <person name="Arai W."/>
            <person name="Tsubouchi T."/>
            <person name="Morono Y."/>
            <person name="Uchiyama I."/>
            <person name="Ito T."/>
            <person name="Fujiyama A."/>
            <person name="Inagaki F."/>
            <person name="Takami H."/>
        </authorList>
    </citation>
    <scope>NUCLEOTIDE SEQUENCE</scope>
    <source>
        <strain evidence="2">Expedition CK06-06</strain>
    </source>
</reference>
<dbReference type="Gene3D" id="2.40.50.140">
    <property type="entry name" value="Nucleic acid-binding proteins"/>
    <property type="match status" value="1"/>
</dbReference>
<dbReference type="InterPro" id="IPR012340">
    <property type="entry name" value="NA-bd_OB-fold"/>
</dbReference>
<dbReference type="EMBL" id="BARS01053867">
    <property type="protein sequence ID" value="GAG43469.1"/>
    <property type="molecule type" value="Genomic_DNA"/>
</dbReference>
<name>X0XJZ3_9ZZZZ</name>
<proteinExistence type="predicted"/>
<dbReference type="AlphaFoldDB" id="X0XJZ3"/>
<evidence type="ECO:0000256" key="1">
    <source>
        <dbReference type="SAM" id="MobiDB-lite"/>
    </source>
</evidence>
<sequence>MALKRYKPTSPGRRHAEHPDFSGLSDVAPEKSLLRPIRKTGGRNSQGRITSRWRGG</sequence>
<feature type="region of interest" description="Disordered" evidence="1">
    <location>
        <begin position="1"/>
        <end position="56"/>
    </location>
</feature>
<protein>
    <recommendedName>
        <fullName evidence="3">50S ribosomal protein L2</fullName>
    </recommendedName>
</protein>
<feature type="compositionally biased region" description="Basic residues" evidence="1">
    <location>
        <begin position="1"/>
        <end position="16"/>
    </location>
</feature>
<organism evidence="2">
    <name type="scientific">marine sediment metagenome</name>
    <dbReference type="NCBI Taxonomy" id="412755"/>
    <lineage>
        <taxon>unclassified sequences</taxon>
        <taxon>metagenomes</taxon>
        <taxon>ecological metagenomes</taxon>
    </lineage>
</organism>
<feature type="non-terminal residue" evidence="2">
    <location>
        <position position="56"/>
    </location>
</feature>
<accession>X0XJZ3</accession>